<dbReference type="AlphaFoldDB" id="A0A198UJ80"/>
<sequence length="43" mass="5195">MITSHLMGERNLKDLFEEGMNDDMCKSNKNQQKRFEFYPNIKL</sequence>
<reference evidence="1 2" key="1">
    <citation type="journal article" date="2016" name="Genome Biol. Evol.">
        <title>Comparative Genomic Analyses of the Moraxella catarrhalis Serosensitive and Seroresistant Lineages Demonstrate Their Independent Evolution.</title>
        <authorList>
            <person name="Earl J.P."/>
            <person name="de Vries S.P."/>
            <person name="Ahmed A."/>
            <person name="Powell E."/>
            <person name="Schultz M.P."/>
            <person name="Hermans P.W."/>
            <person name="Hill D.J."/>
            <person name="Zhou Z."/>
            <person name="Constantinidou C.I."/>
            <person name="Hu F.Z."/>
            <person name="Bootsma H.J."/>
            <person name="Ehrlich G.D."/>
        </authorList>
    </citation>
    <scope>NUCLEOTIDE SEQUENCE [LARGE SCALE GENOMIC DNA]</scope>
    <source>
        <strain evidence="1 2">Z7542</strain>
    </source>
</reference>
<keyword evidence="2" id="KW-1185">Reference proteome</keyword>
<evidence type="ECO:0000313" key="2">
    <source>
        <dbReference type="Proteomes" id="UP000078228"/>
    </source>
</evidence>
<protein>
    <submittedName>
        <fullName evidence="1">Uncharacterized protein</fullName>
    </submittedName>
</protein>
<evidence type="ECO:0000313" key="1">
    <source>
        <dbReference type="EMBL" id="OAU95297.1"/>
    </source>
</evidence>
<dbReference type="Proteomes" id="UP000078228">
    <property type="component" value="Unassembled WGS sequence"/>
</dbReference>
<dbReference type="EMBL" id="LXHC01000024">
    <property type="protein sequence ID" value="OAU95297.1"/>
    <property type="molecule type" value="Genomic_DNA"/>
</dbReference>
<gene>
    <name evidence="1" type="ORF">AO384_1488</name>
</gene>
<organism evidence="1 2">
    <name type="scientific">Moraxella catarrhalis</name>
    <name type="common">Branhamella catarrhalis</name>
    <dbReference type="NCBI Taxonomy" id="480"/>
    <lineage>
        <taxon>Bacteria</taxon>
        <taxon>Pseudomonadati</taxon>
        <taxon>Pseudomonadota</taxon>
        <taxon>Gammaproteobacteria</taxon>
        <taxon>Moraxellales</taxon>
        <taxon>Moraxellaceae</taxon>
        <taxon>Moraxella</taxon>
    </lineage>
</organism>
<comment type="caution">
    <text evidence="1">The sequence shown here is derived from an EMBL/GenBank/DDBJ whole genome shotgun (WGS) entry which is preliminary data.</text>
</comment>
<accession>A0A198UJ80</accession>
<name>A0A198UJ80_MORCA</name>
<proteinExistence type="predicted"/>